<gene>
    <name evidence="2" type="ORF">ES332_A12G146200v1</name>
</gene>
<name>A0A5D2MWP0_GOSTO</name>
<dbReference type="AlphaFoldDB" id="A0A5D2MWP0"/>
<accession>A0A5D2MWP0</accession>
<dbReference type="EMBL" id="CM017621">
    <property type="protein sequence ID" value="TYH95986.1"/>
    <property type="molecule type" value="Genomic_DNA"/>
</dbReference>
<protein>
    <submittedName>
        <fullName evidence="2">Uncharacterized protein</fullName>
    </submittedName>
</protein>
<evidence type="ECO:0000256" key="1">
    <source>
        <dbReference type="SAM" id="MobiDB-lite"/>
    </source>
</evidence>
<feature type="region of interest" description="Disordered" evidence="1">
    <location>
        <begin position="74"/>
        <end position="94"/>
    </location>
</feature>
<organism evidence="2 3">
    <name type="scientific">Gossypium tomentosum</name>
    <name type="common">Hawaiian cotton</name>
    <name type="synonym">Gossypium sandvicense</name>
    <dbReference type="NCBI Taxonomy" id="34277"/>
    <lineage>
        <taxon>Eukaryota</taxon>
        <taxon>Viridiplantae</taxon>
        <taxon>Streptophyta</taxon>
        <taxon>Embryophyta</taxon>
        <taxon>Tracheophyta</taxon>
        <taxon>Spermatophyta</taxon>
        <taxon>Magnoliopsida</taxon>
        <taxon>eudicotyledons</taxon>
        <taxon>Gunneridae</taxon>
        <taxon>Pentapetalae</taxon>
        <taxon>rosids</taxon>
        <taxon>malvids</taxon>
        <taxon>Malvales</taxon>
        <taxon>Malvaceae</taxon>
        <taxon>Malvoideae</taxon>
        <taxon>Gossypium</taxon>
    </lineage>
</organism>
<keyword evidence="3" id="KW-1185">Reference proteome</keyword>
<proteinExistence type="predicted"/>
<evidence type="ECO:0000313" key="3">
    <source>
        <dbReference type="Proteomes" id="UP000322667"/>
    </source>
</evidence>
<dbReference type="Proteomes" id="UP000322667">
    <property type="component" value="Chromosome A12"/>
</dbReference>
<evidence type="ECO:0000313" key="2">
    <source>
        <dbReference type="EMBL" id="TYH95986.1"/>
    </source>
</evidence>
<feature type="compositionally biased region" description="Polar residues" evidence="1">
    <location>
        <begin position="82"/>
        <end position="94"/>
    </location>
</feature>
<reference evidence="2 3" key="1">
    <citation type="submission" date="2019-07" db="EMBL/GenBank/DDBJ databases">
        <title>WGS assembly of Gossypium tomentosum.</title>
        <authorList>
            <person name="Chen Z.J."/>
            <person name="Sreedasyam A."/>
            <person name="Ando A."/>
            <person name="Song Q."/>
            <person name="De L."/>
            <person name="Hulse-Kemp A."/>
            <person name="Ding M."/>
            <person name="Ye W."/>
            <person name="Kirkbride R."/>
            <person name="Jenkins J."/>
            <person name="Plott C."/>
            <person name="Lovell J."/>
            <person name="Lin Y.-M."/>
            <person name="Vaughn R."/>
            <person name="Liu B."/>
            <person name="Li W."/>
            <person name="Simpson S."/>
            <person name="Scheffler B."/>
            <person name="Saski C."/>
            <person name="Grover C."/>
            <person name="Hu G."/>
            <person name="Conover J."/>
            <person name="Carlson J."/>
            <person name="Shu S."/>
            <person name="Boston L."/>
            <person name="Williams M."/>
            <person name="Peterson D."/>
            <person name="Mcgee K."/>
            <person name="Jones D."/>
            <person name="Wendel J."/>
            <person name="Stelly D."/>
            <person name="Grimwood J."/>
            <person name="Schmutz J."/>
        </authorList>
    </citation>
    <scope>NUCLEOTIDE SEQUENCE [LARGE SCALE GENOMIC DNA]</scope>
    <source>
        <strain evidence="2">7179.01</strain>
    </source>
</reference>
<sequence length="94" mass="10118">MELLFHSALISRVTVKQPFGSCLGDSTELLLQSHSVSSPFRYSGFGGLNTFSTPHRLGFLTKIACLFSSQNSLQISSSPNQASVRPSSSSPQIL</sequence>